<sequence>TADLRNRSVRFPNNVILLWEYLDKKKKFPTDDLVKHGRVKDLMQYE</sequence>
<dbReference type="EMBL" id="BARV01007799">
    <property type="protein sequence ID" value="GAI12898.1"/>
    <property type="molecule type" value="Genomic_DNA"/>
</dbReference>
<dbReference type="AlphaFoldDB" id="X1L1R9"/>
<comment type="caution">
    <text evidence="1">The sequence shown here is derived from an EMBL/GenBank/DDBJ whole genome shotgun (WGS) entry which is preliminary data.</text>
</comment>
<evidence type="ECO:0000313" key="1">
    <source>
        <dbReference type="EMBL" id="GAI12898.1"/>
    </source>
</evidence>
<proteinExistence type="predicted"/>
<feature type="non-terminal residue" evidence="1">
    <location>
        <position position="1"/>
    </location>
</feature>
<organism evidence="1">
    <name type="scientific">marine sediment metagenome</name>
    <dbReference type="NCBI Taxonomy" id="412755"/>
    <lineage>
        <taxon>unclassified sequences</taxon>
        <taxon>metagenomes</taxon>
        <taxon>ecological metagenomes</taxon>
    </lineage>
</organism>
<accession>X1L1R9</accession>
<reference evidence="1" key="1">
    <citation type="journal article" date="2014" name="Front. Microbiol.">
        <title>High frequency of phylogenetically diverse reductive dehalogenase-homologous genes in deep subseafloor sedimentary metagenomes.</title>
        <authorList>
            <person name="Kawai M."/>
            <person name="Futagami T."/>
            <person name="Toyoda A."/>
            <person name="Takaki Y."/>
            <person name="Nishi S."/>
            <person name="Hori S."/>
            <person name="Arai W."/>
            <person name="Tsubouchi T."/>
            <person name="Morono Y."/>
            <person name="Uchiyama I."/>
            <person name="Ito T."/>
            <person name="Fujiyama A."/>
            <person name="Inagaki F."/>
            <person name="Takami H."/>
        </authorList>
    </citation>
    <scope>NUCLEOTIDE SEQUENCE</scope>
    <source>
        <strain evidence="1">Expedition CK06-06</strain>
    </source>
</reference>
<protein>
    <submittedName>
        <fullName evidence="1">Uncharacterized protein</fullName>
    </submittedName>
</protein>
<name>X1L1R9_9ZZZZ</name>
<gene>
    <name evidence="1" type="ORF">S06H3_15825</name>
</gene>